<organism evidence="7 8">
    <name type="scientific">Cylindrodendrum hubeiense</name>
    <dbReference type="NCBI Taxonomy" id="595255"/>
    <lineage>
        <taxon>Eukaryota</taxon>
        <taxon>Fungi</taxon>
        <taxon>Dikarya</taxon>
        <taxon>Ascomycota</taxon>
        <taxon>Pezizomycotina</taxon>
        <taxon>Sordariomycetes</taxon>
        <taxon>Hypocreomycetidae</taxon>
        <taxon>Hypocreales</taxon>
        <taxon>Nectriaceae</taxon>
        <taxon>Cylindrodendrum</taxon>
    </lineage>
</organism>
<evidence type="ECO:0000313" key="7">
    <source>
        <dbReference type="EMBL" id="KAF7557610.1"/>
    </source>
</evidence>
<keyword evidence="4" id="KW-0804">Transcription</keyword>
<feature type="region of interest" description="Disordered" evidence="6">
    <location>
        <begin position="1"/>
        <end position="39"/>
    </location>
</feature>
<keyword evidence="5" id="KW-0539">Nucleus</keyword>
<evidence type="ECO:0000256" key="4">
    <source>
        <dbReference type="ARBA" id="ARBA00023163"/>
    </source>
</evidence>
<evidence type="ECO:0000256" key="5">
    <source>
        <dbReference type="ARBA" id="ARBA00023242"/>
    </source>
</evidence>
<comment type="subcellular location">
    <subcellularLocation>
        <location evidence="1">Nucleus</location>
    </subcellularLocation>
</comment>
<proteinExistence type="predicted"/>
<evidence type="ECO:0000256" key="3">
    <source>
        <dbReference type="ARBA" id="ARBA00023125"/>
    </source>
</evidence>
<sequence>MTVSNDLSSTDTVQQALDSNPDANTDCSNQRPLEPVGEGFSLVEPAARENPSRASPEPITDLQGHYVGPASGLSFLARVRKSLHSGDHTSSTFTFGDAPLAEYDPTPSVMVSIEDSFKLVQKFFEFTIPIDRILHRPMIEEWLQEFHKTMGSMRNSEYAPARRAIIWIIFAMAQEHMPLDDRATSDDARFVCFT</sequence>
<dbReference type="Proteomes" id="UP000722485">
    <property type="component" value="Unassembled WGS sequence"/>
</dbReference>
<dbReference type="GO" id="GO:0005634">
    <property type="term" value="C:nucleus"/>
    <property type="evidence" value="ECO:0007669"/>
    <property type="project" value="UniProtKB-SubCell"/>
</dbReference>
<gene>
    <name evidence="7" type="ORF">G7Z17_g543</name>
</gene>
<keyword evidence="2" id="KW-0805">Transcription regulation</keyword>
<dbReference type="GO" id="GO:0045944">
    <property type="term" value="P:positive regulation of transcription by RNA polymerase II"/>
    <property type="evidence" value="ECO:0007669"/>
    <property type="project" value="TreeGrafter"/>
</dbReference>
<dbReference type="InterPro" id="IPR051711">
    <property type="entry name" value="Stress_Response_Reg"/>
</dbReference>
<accession>A0A9P5LKZ2</accession>
<feature type="compositionally biased region" description="Polar residues" evidence="6">
    <location>
        <begin position="1"/>
        <end position="31"/>
    </location>
</feature>
<dbReference type="CDD" id="cd12148">
    <property type="entry name" value="fungal_TF_MHR"/>
    <property type="match status" value="1"/>
</dbReference>
<evidence type="ECO:0000256" key="2">
    <source>
        <dbReference type="ARBA" id="ARBA00023015"/>
    </source>
</evidence>
<keyword evidence="8" id="KW-1185">Reference proteome</keyword>
<protein>
    <submittedName>
        <fullName evidence="7">Uncharacterized protein</fullName>
    </submittedName>
</protein>
<dbReference type="OrthoDB" id="2579025at2759"/>
<evidence type="ECO:0000256" key="1">
    <source>
        <dbReference type="ARBA" id="ARBA00004123"/>
    </source>
</evidence>
<keyword evidence="3" id="KW-0238">DNA-binding</keyword>
<reference evidence="7" key="1">
    <citation type="submission" date="2020-03" db="EMBL/GenBank/DDBJ databases">
        <title>Draft Genome Sequence of Cylindrodendrum hubeiense.</title>
        <authorList>
            <person name="Buettner E."/>
            <person name="Kellner H."/>
        </authorList>
    </citation>
    <scope>NUCLEOTIDE SEQUENCE</scope>
    <source>
        <strain evidence="7">IHI 201604</strain>
    </source>
</reference>
<name>A0A9P5LKZ2_9HYPO</name>
<comment type="caution">
    <text evidence="7">The sequence shown here is derived from an EMBL/GenBank/DDBJ whole genome shotgun (WGS) entry which is preliminary data.</text>
</comment>
<evidence type="ECO:0000313" key="8">
    <source>
        <dbReference type="Proteomes" id="UP000722485"/>
    </source>
</evidence>
<dbReference type="EMBL" id="JAANBB010000004">
    <property type="protein sequence ID" value="KAF7557610.1"/>
    <property type="molecule type" value="Genomic_DNA"/>
</dbReference>
<dbReference type="GO" id="GO:0043565">
    <property type="term" value="F:sequence-specific DNA binding"/>
    <property type="evidence" value="ECO:0007669"/>
    <property type="project" value="TreeGrafter"/>
</dbReference>
<dbReference type="PANTHER" id="PTHR47540">
    <property type="entry name" value="THIAMINE REPRESSIBLE GENES REGULATORY PROTEIN THI5"/>
    <property type="match status" value="1"/>
</dbReference>
<dbReference type="AlphaFoldDB" id="A0A9P5LKZ2"/>
<evidence type="ECO:0000256" key="6">
    <source>
        <dbReference type="SAM" id="MobiDB-lite"/>
    </source>
</evidence>
<dbReference type="PANTHER" id="PTHR47540:SF3">
    <property type="entry name" value="ZN(II)2CYS6 TRANSCRIPTION FACTOR (EUROFUNG)"/>
    <property type="match status" value="1"/>
</dbReference>